<dbReference type="InterPro" id="IPR018392">
    <property type="entry name" value="LysM"/>
</dbReference>
<evidence type="ECO:0000313" key="4">
    <source>
        <dbReference type="Proteomes" id="UP001482520"/>
    </source>
</evidence>
<dbReference type="Pfam" id="PF01476">
    <property type="entry name" value="LysM"/>
    <property type="match status" value="1"/>
</dbReference>
<comment type="caution">
    <text evidence="3">The sequence shown here is derived from an EMBL/GenBank/DDBJ whole genome shotgun (WGS) entry which is preliminary data.</text>
</comment>
<dbReference type="EMBL" id="JBEGDP010000009">
    <property type="protein sequence ID" value="MEQ7847588.1"/>
    <property type="molecule type" value="Genomic_DNA"/>
</dbReference>
<dbReference type="InterPro" id="IPR036779">
    <property type="entry name" value="LysM_dom_sf"/>
</dbReference>
<reference evidence="3 4" key="1">
    <citation type="submission" date="2024-02" db="EMBL/GenBank/DDBJ databases">
        <title>Full genome sequence of Nocardioides kribbensis.</title>
        <authorList>
            <person name="Poletto B.L."/>
            <person name="Silva G."/>
            <person name="Galante D."/>
            <person name="Campos K.R."/>
            <person name="Santos M.B.N."/>
            <person name="Sacchi C.T."/>
        </authorList>
    </citation>
    <scope>NUCLEOTIDE SEQUENCE [LARGE SCALE GENOMIC DNA]</scope>
    <source>
        <strain evidence="3 4">O4R</strain>
    </source>
</reference>
<proteinExistence type="predicted"/>
<dbReference type="Proteomes" id="UP001482520">
    <property type="component" value="Unassembled WGS sequence"/>
</dbReference>
<protein>
    <submittedName>
        <fullName evidence="3">LysM peptidoglycan-binding domain-containing protein</fullName>
    </submittedName>
</protein>
<evidence type="ECO:0000259" key="2">
    <source>
        <dbReference type="PROSITE" id="PS51782"/>
    </source>
</evidence>
<sequence>MALSLDALHQPMNAFFLEHFATAASTHVVFRFDRFGSTLSPSDFEDPADPAAGWSAVVARERFSDLVNRIPVDAGDGASVVMTSDSVDSLWFDRLLGPAQPYLAPDAGAEERAEALRVFSLVKSRALRLWEDLSLESSSGLRSRFRVAEASPARWSDPTAQEVWTSTTFQVGSPTPPDTGTVEAVEAVDPEAEHLQWRLRASSTVLAEALAAPDLTALLVAEPAPVSAVAVALRAEPALALRAEPALRATALRRLVATEPDTVAPAGSSVDAPLLARAFDTATLRLDLTERLHVRQLVQEQAPSEAVTTSSVRVELEYCLVDVRREWLLDSLVNDDGWCIPGSDAGELTDPARRGSLPLLPVGMVVVRRLHISAAWSAADLALARSATSFGPFDITPDQATGRLDHEGPQVIGWMLQQLPPLPPQPVLAPDPAEPLVEPAEPATAEPRTHTVRRGDTLWAIAQAAYGDGARWPEIAHANGDLDPAALQVGAVLTLP</sequence>
<dbReference type="Gene3D" id="3.10.350.10">
    <property type="entry name" value="LysM domain"/>
    <property type="match status" value="1"/>
</dbReference>
<dbReference type="RefSeq" id="WP_349804562.1">
    <property type="nucleotide sequence ID" value="NZ_JBEGDP010000009.1"/>
</dbReference>
<name>A0ABV1NYN5_9ACTN</name>
<feature type="compositionally biased region" description="Pro residues" evidence="1">
    <location>
        <begin position="423"/>
        <end position="433"/>
    </location>
</feature>
<organism evidence="3 4">
    <name type="scientific">Nocardioides kribbensis</name>
    <dbReference type="NCBI Taxonomy" id="305517"/>
    <lineage>
        <taxon>Bacteria</taxon>
        <taxon>Bacillati</taxon>
        <taxon>Actinomycetota</taxon>
        <taxon>Actinomycetes</taxon>
        <taxon>Propionibacteriales</taxon>
        <taxon>Nocardioidaceae</taxon>
        <taxon>Nocardioides</taxon>
    </lineage>
</organism>
<evidence type="ECO:0000256" key="1">
    <source>
        <dbReference type="SAM" id="MobiDB-lite"/>
    </source>
</evidence>
<dbReference type="SUPFAM" id="SSF54106">
    <property type="entry name" value="LysM domain"/>
    <property type="match status" value="1"/>
</dbReference>
<dbReference type="PROSITE" id="PS51782">
    <property type="entry name" value="LYSM"/>
    <property type="match status" value="1"/>
</dbReference>
<gene>
    <name evidence="3" type="ORF">V6R90_09885</name>
</gene>
<accession>A0ABV1NYN5</accession>
<keyword evidence="4" id="KW-1185">Reference proteome</keyword>
<dbReference type="SMART" id="SM00257">
    <property type="entry name" value="LysM"/>
    <property type="match status" value="1"/>
</dbReference>
<feature type="compositionally biased region" description="Low complexity" evidence="1">
    <location>
        <begin position="434"/>
        <end position="446"/>
    </location>
</feature>
<evidence type="ECO:0000313" key="3">
    <source>
        <dbReference type="EMBL" id="MEQ7847588.1"/>
    </source>
</evidence>
<dbReference type="CDD" id="cd00118">
    <property type="entry name" value="LysM"/>
    <property type="match status" value="1"/>
</dbReference>
<feature type="domain" description="LysM" evidence="2">
    <location>
        <begin position="448"/>
        <end position="495"/>
    </location>
</feature>
<feature type="region of interest" description="Disordered" evidence="1">
    <location>
        <begin position="423"/>
        <end position="451"/>
    </location>
</feature>